<name>A0A7C8BV62_9MICO</name>
<dbReference type="InterPro" id="IPR025323">
    <property type="entry name" value="DUF4229"/>
</dbReference>
<keyword evidence="2" id="KW-1133">Transmembrane helix</keyword>
<evidence type="ECO:0000256" key="1">
    <source>
        <dbReference type="SAM" id="MobiDB-lite"/>
    </source>
</evidence>
<evidence type="ECO:0000313" key="3">
    <source>
        <dbReference type="EMBL" id="KAB1633502.1"/>
    </source>
</evidence>
<dbReference type="OrthoDB" id="10015031at2"/>
<dbReference type="RefSeq" id="WP_158035281.1">
    <property type="nucleotide sequence ID" value="NZ_BAAAZV010000006.1"/>
</dbReference>
<gene>
    <name evidence="3" type="ORF">F8O02_00760</name>
</gene>
<evidence type="ECO:0000313" key="4">
    <source>
        <dbReference type="Proteomes" id="UP000481339"/>
    </source>
</evidence>
<comment type="caution">
    <text evidence="3">The sequence shown here is derived from an EMBL/GenBank/DDBJ whole genome shotgun (WGS) entry which is preliminary data.</text>
</comment>
<feature type="compositionally biased region" description="Basic and acidic residues" evidence="1">
    <location>
        <begin position="62"/>
        <end position="72"/>
    </location>
</feature>
<sequence length="142" mass="15482">MKKLPAWLTYTLLRVGLVIVLLVILILLGVNPFLATALAVILALPISYLALDRQRRAFSQEIAERRAHPERARTRRRGGHEDEDVEDAVVAADAETDLVLDDEREADAADATRTQVHADRAGAREAGAGDAADAKGHPVDRD</sequence>
<feature type="region of interest" description="Disordered" evidence="1">
    <location>
        <begin position="62"/>
        <end position="142"/>
    </location>
</feature>
<protein>
    <submittedName>
        <fullName evidence="3">DUF4229 domain-containing protein</fullName>
    </submittedName>
</protein>
<keyword evidence="2" id="KW-0472">Membrane</keyword>
<feature type="transmembrane region" description="Helical" evidence="2">
    <location>
        <begin position="33"/>
        <end position="51"/>
    </location>
</feature>
<dbReference type="Pfam" id="PF14012">
    <property type="entry name" value="DUF4229"/>
    <property type="match status" value="1"/>
</dbReference>
<evidence type="ECO:0000256" key="2">
    <source>
        <dbReference type="SAM" id="Phobius"/>
    </source>
</evidence>
<keyword evidence="4" id="KW-1185">Reference proteome</keyword>
<feature type="compositionally biased region" description="Basic and acidic residues" evidence="1">
    <location>
        <begin position="132"/>
        <end position="142"/>
    </location>
</feature>
<dbReference type="Proteomes" id="UP000481339">
    <property type="component" value="Unassembled WGS sequence"/>
</dbReference>
<reference evidence="3 4" key="1">
    <citation type="submission" date="2019-09" db="EMBL/GenBank/DDBJ databases">
        <title>Phylogeny of genus Pseudoclavibacter and closely related genus.</title>
        <authorList>
            <person name="Li Y."/>
        </authorList>
    </citation>
    <scope>NUCLEOTIDE SEQUENCE [LARGE SCALE GENOMIC DNA]</scope>
    <source>
        <strain evidence="3 4">JCM 16921</strain>
    </source>
</reference>
<proteinExistence type="predicted"/>
<dbReference type="EMBL" id="WBKA01000001">
    <property type="protein sequence ID" value="KAB1633502.1"/>
    <property type="molecule type" value="Genomic_DNA"/>
</dbReference>
<organism evidence="3 4">
    <name type="scientific">Pseudoclavibacter caeni</name>
    <dbReference type="NCBI Taxonomy" id="908846"/>
    <lineage>
        <taxon>Bacteria</taxon>
        <taxon>Bacillati</taxon>
        <taxon>Actinomycetota</taxon>
        <taxon>Actinomycetes</taxon>
        <taxon>Micrococcales</taxon>
        <taxon>Microbacteriaceae</taxon>
        <taxon>Pseudoclavibacter</taxon>
    </lineage>
</organism>
<dbReference type="AlphaFoldDB" id="A0A7C8BV62"/>
<accession>A0A7C8BV62</accession>
<feature type="compositionally biased region" description="Acidic residues" evidence="1">
    <location>
        <begin position="94"/>
        <end position="105"/>
    </location>
</feature>
<keyword evidence="2" id="KW-0812">Transmembrane</keyword>
<feature type="transmembrane region" description="Helical" evidence="2">
    <location>
        <begin position="7"/>
        <end position="27"/>
    </location>
</feature>